<dbReference type="EMBL" id="BMAV01009662">
    <property type="protein sequence ID" value="GFY54079.1"/>
    <property type="molecule type" value="Genomic_DNA"/>
</dbReference>
<dbReference type="InterPro" id="IPR036691">
    <property type="entry name" value="Endo/exonu/phosph_ase_sf"/>
</dbReference>
<feature type="region of interest" description="Disordered" evidence="1">
    <location>
        <begin position="54"/>
        <end position="73"/>
    </location>
</feature>
<dbReference type="AlphaFoldDB" id="A0A8X7C6G3"/>
<dbReference type="Proteomes" id="UP000886998">
    <property type="component" value="Unassembled WGS sequence"/>
</dbReference>
<proteinExistence type="predicted"/>
<reference evidence="2" key="1">
    <citation type="submission" date="2020-08" db="EMBL/GenBank/DDBJ databases">
        <title>Multicomponent nature underlies the extraordinary mechanical properties of spider dragline silk.</title>
        <authorList>
            <person name="Kono N."/>
            <person name="Nakamura H."/>
            <person name="Mori M."/>
            <person name="Yoshida Y."/>
            <person name="Ohtoshi R."/>
            <person name="Malay A.D."/>
            <person name="Moran D.A.P."/>
            <person name="Tomita M."/>
            <person name="Numata K."/>
            <person name="Arakawa K."/>
        </authorList>
    </citation>
    <scope>NUCLEOTIDE SEQUENCE</scope>
</reference>
<comment type="caution">
    <text evidence="2">The sequence shown here is derived from an EMBL/GenBank/DDBJ whole genome shotgun (WGS) entry which is preliminary data.</text>
</comment>
<organism evidence="2 3">
    <name type="scientific">Trichonephila inaurata madagascariensis</name>
    <dbReference type="NCBI Taxonomy" id="2747483"/>
    <lineage>
        <taxon>Eukaryota</taxon>
        <taxon>Metazoa</taxon>
        <taxon>Ecdysozoa</taxon>
        <taxon>Arthropoda</taxon>
        <taxon>Chelicerata</taxon>
        <taxon>Arachnida</taxon>
        <taxon>Araneae</taxon>
        <taxon>Araneomorphae</taxon>
        <taxon>Entelegynae</taxon>
        <taxon>Araneoidea</taxon>
        <taxon>Nephilidae</taxon>
        <taxon>Trichonephila</taxon>
        <taxon>Trichonephila inaurata</taxon>
    </lineage>
</organism>
<dbReference type="SUPFAM" id="SSF56219">
    <property type="entry name" value="DNase I-like"/>
    <property type="match status" value="1"/>
</dbReference>
<protein>
    <recommendedName>
        <fullName evidence="4">Endonuclease/exonuclease/phosphatase domain-containing protein</fullName>
    </recommendedName>
</protein>
<sequence>MLPQPSALFPALQVIRKTANENRNRNSNENKQNATPRVILGLTFAQVLNPNKSQQMAALEMPPSASKNDQNPFNKQRKIETTNATKTKQVSLDIPKLSLKLHQTTPPTAHDAGLSIFSWNADGVRSRIVEMRDFVDKHSPDILLIQETHLRPEHSFKIPNYNCYRTDRTTQPWQGWNCAPTQKTVSPITMFPPHLLTGALRRHLIPPTP</sequence>
<dbReference type="OrthoDB" id="6437002at2759"/>
<evidence type="ECO:0000313" key="3">
    <source>
        <dbReference type="Proteomes" id="UP000886998"/>
    </source>
</evidence>
<dbReference type="Gene3D" id="3.60.10.10">
    <property type="entry name" value="Endonuclease/exonuclease/phosphatase"/>
    <property type="match status" value="1"/>
</dbReference>
<evidence type="ECO:0008006" key="4">
    <source>
        <dbReference type="Google" id="ProtNLM"/>
    </source>
</evidence>
<keyword evidence="3" id="KW-1185">Reference proteome</keyword>
<evidence type="ECO:0000313" key="2">
    <source>
        <dbReference type="EMBL" id="GFY54079.1"/>
    </source>
</evidence>
<evidence type="ECO:0000256" key="1">
    <source>
        <dbReference type="SAM" id="MobiDB-lite"/>
    </source>
</evidence>
<gene>
    <name evidence="2" type="ORF">TNIN_321341</name>
</gene>
<name>A0A8X7C6G3_9ARAC</name>
<accession>A0A8X7C6G3</accession>